<organism evidence="4 6">
    <name type="scientific">Leptospira perolatii</name>
    <dbReference type="NCBI Taxonomy" id="2023191"/>
    <lineage>
        <taxon>Bacteria</taxon>
        <taxon>Pseudomonadati</taxon>
        <taxon>Spirochaetota</taxon>
        <taxon>Spirochaetia</taxon>
        <taxon>Leptospirales</taxon>
        <taxon>Leptospiraceae</taxon>
        <taxon>Leptospira</taxon>
    </lineage>
</organism>
<evidence type="ECO:0000256" key="1">
    <source>
        <dbReference type="SAM" id="MobiDB-lite"/>
    </source>
</evidence>
<gene>
    <name evidence="3" type="ORF">CH360_01625</name>
    <name evidence="4" type="ORF">CH373_01625</name>
</gene>
<protein>
    <recommendedName>
        <fullName evidence="7">SPOR domain-containing protein</fullName>
    </recommendedName>
</protein>
<feature type="region of interest" description="Disordered" evidence="1">
    <location>
        <begin position="1"/>
        <end position="27"/>
    </location>
</feature>
<accession>A0A2M9ZS16</accession>
<proteinExistence type="predicted"/>
<evidence type="ECO:0008006" key="7">
    <source>
        <dbReference type="Google" id="ProtNLM"/>
    </source>
</evidence>
<comment type="caution">
    <text evidence="4">The sequence shown here is derived from an EMBL/GenBank/DDBJ whole genome shotgun (WGS) entry which is preliminary data.</text>
</comment>
<evidence type="ECO:0000313" key="3">
    <source>
        <dbReference type="EMBL" id="PJZ71236.1"/>
    </source>
</evidence>
<dbReference type="Proteomes" id="UP000231962">
    <property type="component" value="Unassembled WGS sequence"/>
</dbReference>
<keyword evidence="2" id="KW-1133">Transmembrane helix</keyword>
<evidence type="ECO:0000313" key="5">
    <source>
        <dbReference type="Proteomes" id="UP000231962"/>
    </source>
</evidence>
<evidence type="ECO:0000313" key="6">
    <source>
        <dbReference type="Proteomes" id="UP000231990"/>
    </source>
</evidence>
<keyword evidence="2" id="KW-0812">Transmembrane</keyword>
<dbReference type="RefSeq" id="WP_100712178.1">
    <property type="nucleotide sequence ID" value="NZ_NPDY01000001.1"/>
</dbReference>
<feature type="transmembrane region" description="Helical" evidence="2">
    <location>
        <begin position="49"/>
        <end position="70"/>
    </location>
</feature>
<keyword evidence="5" id="KW-1185">Reference proteome</keyword>
<dbReference type="EMBL" id="NPDY01000001">
    <property type="protein sequence ID" value="PJZ71236.1"/>
    <property type="molecule type" value="Genomic_DNA"/>
</dbReference>
<name>A0A2M9ZS16_9LEPT</name>
<keyword evidence="2" id="KW-0472">Membrane</keyword>
<dbReference type="Proteomes" id="UP000231990">
    <property type="component" value="Unassembled WGS sequence"/>
</dbReference>
<feature type="compositionally biased region" description="Polar residues" evidence="1">
    <location>
        <begin position="110"/>
        <end position="119"/>
    </location>
</feature>
<dbReference type="OrthoDB" id="340354at2"/>
<dbReference type="EMBL" id="NPDZ01000001">
    <property type="protein sequence ID" value="PJZ74769.1"/>
    <property type="molecule type" value="Genomic_DNA"/>
</dbReference>
<dbReference type="AlphaFoldDB" id="A0A2M9ZS16"/>
<evidence type="ECO:0000256" key="2">
    <source>
        <dbReference type="SAM" id="Phobius"/>
    </source>
</evidence>
<reference evidence="5 6" key="1">
    <citation type="submission" date="2017-07" db="EMBL/GenBank/DDBJ databases">
        <title>Leptospira spp. isolated from tropical soils.</title>
        <authorList>
            <person name="Thibeaux R."/>
            <person name="Iraola G."/>
            <person name="Ferres I."/>
            <person name="Bierque E."/>
            <person name="Girault D."/>
            <person name="Soupe-Gilbert M.-E."/>
            <person name="Picardeau M."/>
            <person name="Goarant C."/>
        </authorList>
    </citation>
    <scope>NUCLEOTIDE SEQUENCE [LARGE SCALE GENOMIC DNA]</scope>
    <source>
        <strain evidence="4 6">FH1-B-B1</strain>
        <strain evidence="3 5">FH1-B-C1</strain>
    </source>
</reference>
<sequence length="208" mass="22937">MQNIDYSRKLKQSPNRAGTRNESQHTVQTIQHVRGSLSPIRSFPSSRSIFIVLIGAISIFTGGVVVGLRLDQKEQAFAQNETQSFYNTGKWKNSNSSESNADSGSAKSENLATAGQGNSGNSLKYPALESKDSYFISVPTSDSVEAMEAGKKLLRAHPEFQGRIFRSEQGELFVGYFYEKSEAVQALEAIRPLNDPVFHGSKLHKAKF</sequence>
<feature type="compositionally biased region" description="Polar residues" evidence="1">
    <location>
        <begin position="12"/>
        <end position="27"/>
    </location>
</feature>
<feature type="compositionally biased region" description="Low complexity" evidence="1">
    <location>
        <begin position="92"/>
        <end position="108"/>
    </location>
</feature>
<evidence type="ECO:0000313" key="4">
    <source>
        <dbReference type="EMBL" id="PJZ74769.1"/>
    </source>
</evidence>
<feature type="region of interest" description="Disordered" evidence="1">
    <location>
        <begin position="88"/>
        <end position="119"/>
    </location>
</feature>